<keyword evidence="7" id="KW-1185">Reference proteome</keyword>
<dbReference type="SMART" id="SM00346">
    <property type="entry name" value="HTH_ICLR"/>
    <property type="match status" value="1"/>
</dbReference>
<keyword evidence="1" id="KW-0805">Transcription regulation</keyword>
<dbReference type="Gene3D" id="3.30.450.40">
    <property type="match status" value="1"/>
</dbReference>
<keyword evidence="2" id="KW-0238">DNA-binding</keyword>
<dbReference type="PANTHER" id="PTHR30136">
    <property type="entry name" value="HELIX-TURN-HELIX TRANSCRIPTIONAL REGULATOR, ICLR FAMILY"/>
    <property type="match status" value="1"/>
</dbReference>
<dbReference type="GO" id="GO:0003700">
    <property type="term" value="F:DNA-binding transcription factor activity"/>
    <property type="evidence" value="ECO:0007669"/>
    <property type="project" value="TreeGrafter"/>
</dbReference>
<feature type="domain" description="HTH iclR-type" evidence="4">
    <location>
        <begin position="9"/>
        <end position="68"/>
    </location>
</feature>
<dbReference type="SUPFAM" id="SSF55781">
    <property type="entry name" value="GAF domain-like"/>
    <property type="match status" value="1"/>
</dbReference>
<dbReference type="PANTHER" id="PTHR30136:SF35">
    <property type="entry name" value="HTH-TYPE TRANSCRIPTIONAL REGULATOR RV1719"/>
    <property type="match status" value="1"/>
</dbReference>
<dbReference type="CDD" id="cd00090">
    <property type="entry name" value="HTH_ARSR"/>
    <property type="match status" value="1"/>
</dbReference>
<evidence type="ECO:0000256" key="2">
    <source>
        <dbReference type="ARBA" id="ARBA00023125"/>
    </source>
</evidence>
<dbReference type="InterPro" id="IPR036388">
    <property type="entry name" value="WH-like_DNA-bd_sf"/>
</dbReference>
<dbReference type="InterPro" id="IPR036390">
    <property type="entry name" value="WH_DNA-bd_sf"/>
</dbReference>
<evidence type="ECO:0000313" key="7">
    <source>
        <dbReference type="Proteomes" id="UP000198876"/>
    </source>
</evidence>
<dbReference type="GO" id="GO:0003677">
    <property type="term" value="F:DNA binding"/>
    <property type="evidence" value="ECO:0007669"/>
    <property type="project" value="UniProtKB-KW"/>
</dbReference>
<dbReference type="Proteomes" id="UP000198876">
    <property type="component" value="Unassembled WGS sequence"/>
</dbReference>
<name>A0A1I2WRP8_9EURY</name>
<evidence type="ECO:0000256" key="1">
    <source>
        <dbReference type="ARBA" id="ARBA00023015"/>
    </source>
</evidence>
<evidence type="ECO:0000313" key="6">
    <source>
        <dbReference type="EMBL" id="SFH03925.1"/>
    </source>
</evidence>
<dbReference type="Pfam" id="PF01614">
    <property type="entry name" value="IclR_C"/>
    <property type="match status" value="1"/>
</dbReference>
<dbReference type="InterPro" id="IPR029016">
    <property type="entry name" value="GAF-like_dom_sf"/>
</dbReference>
<dbReference type="OrthoDB" id="14763at2157"/>
<dbReference type="AlphaFoldDB" id="A0A1I2WRP8"/>
<sequence>MTAPDRLRVKSAGTTFEIVDALQELDDPSVADVADYLGVPKSTAHDHLSTLVELEFVVKGAEGYRIGARFLEYGGYARENMKVYRVARPVVNRLADETGEHANLMIEEHGLGVFLYKAKGEDAVTLDTRPGMRVPLQTTALGKAILAHMPRSDVEEIIDEQGMPNVTEKTVTDPEELFEQLAAVRDRGYATDDEERVAGMRCIAAPVLSQTDEVLGAVSVSGPMSRMNDERYRDDVPRSVKSAANVIEVNMTYS</sequence>
<reference evidence="7" key="1">
    <citation type="submission" date="2016-10" db="EMBL/GenBank/DDBJ databases">
        <authorList>
            <person name="Varghese N."/>
            <person name="Submissions S."/>
        </authorList>
    </citation>
    <scope>NUCLEOTIDE SEQUENCE [LARGE SCALE GENOMIC DNA]</scope>
    <source>
        <strain evidence="7">CGMCC 1.7739</strain>
    </source>
</reference>
<dbReference type="STRING" id="553467.SAMN04488063_3663"/>
<dbReference type="InterPro" id="IPR005471">
    <property type="entry name" value="Tscrpt_reg_IclR_N"/>
</dbReference>
<gene>
    <name evidence="6" type="ORF">SAMN04488063_3663</name>
</gene>
<dbReference type="InterPro" id="IPR014757">
    <property type="entry name" value="Tscrpt_reg_IclR_C"/>
</dbReference>
<dbReference type="EMBL" id="FOOQ01000009">
    <property type="protein sequence ID" value="SFH03925.1"/>
    <property type="molecule type" value="Genomic_DNA"/>
</dbReference>
<dbReference type="InterPro" id="IPR011991">
    <property type="entry name" value="ArsR-like_HTH"/>
</dbReference>
<proteinExistence type="predicted"/>
<dbReference type="PROSITE" id="PS51078">
    <property type="entry name" value="ICLR_ED"/>
    <property type="match status" value="1"/>
</dbReference>
<feature type="domain" description="IclR-ED" evidence="5">
    <location>
        <begin position="69"/>
        <end position="253"/>
    </location>
</feature>
<dbReference type="InterPro" id="IPR050707">
    <property type="entry name" value="HTH_MetabolicPath_Reg"/>
</dbReference>
<evidence type="ECO:0000259" key="5">
    <source>
        <dbReference type="PROSITE" id="PS51078"/>
    </source>
</evidence>
<dbReference type="GO" id="GO:0045892">
    <property type="term" value="P:negative regulation of DNA-templated transcription"/>
    <property type="evidence" value="ECO:0007669"/>
    <property type="project" value="TreeGrafter"/>
</dbReference>
<dbReference type="PROSITE" id="PS51077">
    <property type="entry name" value="HTH_ICLR"/>
    <property type="match status" value="1"/>
</dbReference>
<dbReference type="Gene3D" id="1.10.10.10">
    <property type="entry name" value="Winged helix-like DNA-binding domain superfamily/Winged helix DNA-binding domain"/>
    <property type="match status" value="1"/>
</dbReference>
<protein>
    <submittedName>
        <fullName evidence="6">Transcriptional regulator, IclR family</fullName>
    </submittedName>
</protein>
<dbReference type="Pfam" id="PF09339">
    <property type="entry name" value="HTH_IclR"/>
    <property type="match status" value="1"/>
</dbReference>
<dbReference type="SUPFAM" id="SSF46785">
    <property type="entry name" value="Winged helix' DNA-binding domain"/>
    <property type="match status" value="1"/>
</dbReference>
<accession>A0A1I2WRP8</accession>
<organism evidence="6 7">
    <name type="scientific">Halopelagius inordinatus</name>
    <dbReference type="NCBI Taxonomy" id="553467"/>
    <lineage>
        <taxon>Archaea</taxon>
        <taxon>Methanobacteriati</taxon>
        <taxon>Methanobacteriota</taxon>
        <taxon>Stenosarchaea group</taxon>
        <taxon>Halobacteria</taxon>
        <taxon>Halobacteriales</taxon>
        <taxon>Haloferacaceae</taxon>
    </lineage>
</organism>
<keyword evidence="3" id="KW-0804">Transcription</keyword>
<evidence type="ECO:0000259" key="4">
    <source>
        <dbReference type="PROSITE" id="PS51077"/>
    </source>
</evidence>
<evidence type="ECO:0000256" key="3">
    <source>
        <dbReference type="ARBA" id="ARBA00023163"/>
    </source>
</evidence>
<dbReference type="RefSeq" id="WP_092894005.1">
    <property type="nucleotide sequence ID" value="NZ_FOOQ01000009.1"/>
</dbReference>